<gene>
    <name evidence="1" type="ORF">CRG98_004252</name>
</gene>
<evidence type="ECO:0000313" key="1">
    <source>
        <dbReference type="EMBL" id="PKI75368.1"/>
    </source>
</evidence>
<protein>
    <submittedName>
        <fullName evidence="1">Uncharacterized protein</fullName>
    </submittedName>
</protein>
<evidence type="ECO:0000313" key="2">
    <source>
        <dbReference type="Proteomes" id="UP000233551"/>
    </source>
</evidence>
<keyword evidence="2" id="KW-1185">Reference proteome</keyword>
<comment type="caution">
    <text evidence="1">The sequence shown here is derived from an EMBL/GenBank/DDBJ whole genome shotgun (WGS) entry which is preliminary data.</text>
</comment>
<accession>A0A2I0L3T6</accession>
<dbReference type="AlphaFoldDB" id="A0A2I0L3T6"/>
<proteinExistence type="predicted"/>
<name>A0A2I0L3T6_PUNGR</name>
<reference evidence="1 2" key="1">
    <citation type="submission" date="2017-11" db="EMBL/GenBank/DDBJ databases">
        <title>De-novo sequencing of pomegranate (Punica granatum L.) genome.</title>
        <authorList>
            <person name="Akparov Z."/>
            <person name="Amiraslanov A."/>
            <person name="Hajiyeva S."/>
            <person name="Abbasov M."/>
            <person name="Kaur K."/>
            <person name="Hamwieh A."/>
            <person name="Solovyev V."/>
            <person name="Salamov A."/>
            <person name="Braich B."/>
            <person name="Kosarev P."/>
            <person name="Mahmoud A."/>
            <person name="Hajiyev E."/>
            <person name="Babayeva S."/>
            <person name="Izzatullayeva V."/>
            <person name="Mammadov A."/>
            <person name="Mammadov A."/>
            <person name="Sharifova S."/>
            <person name="Ojaghi J."/>
            <person name="Eynullazada K."/>
            <person name="Bayramov B."/>
            <person name="Abdulazimova A."/>
            <person name="Shahmuradov I."/>
        </authorList>
    </citation>
    <scope>NUCLEOTIDE SEQUENCE [LARGE SCALE GENOMIC DNA]</scope>
    <source>
        <strain evidence="2">cv. AG2017</strain>
        <tissue evidence="1">Leaf</tissue>
    </source>
</reference>
<sequence length="75" mass="8257">MERMVRDRIDELAPPEIAEFSSKAERERESGIGEMISGEMSGLRFSVGSNGASVSPRILPLRSLSAHFVSDRLAH</sequence>
<dbReference type="EMBL" id="PGOL01000176">
    <property type="protein sequence ID" value="PKI75368.1"/>
    <property type="molecule type" value="Genomic_DNA"/>
</dbReference>
<dbReference type="Proteomes" id="UP000233551">
    <property type="component" value="Unassembled WGS sequence"/>
</dbReference>
<organism evidence="1 2">
    <name type="scientific">Punica granatum</name>
    <name type="common">Pomegranate</name>
    <dbReference type="NCBI Taxonomy" id="22663"/>
    <lineage>
        <taxon>Eukaryota</taxon>
        <taxon>Viridiplantae</taxon>
        <taxon>Streptophyta</taxon>
        <taxon>Embryophyta</taxon>
        <taxon>Tracheophyta</taxon>
        <taxon>Spermatophyta</taxon>
        <taxon>Magnoliopsida</taxon>
        <taxon>eudicotyledons</taxon>
        <taxon>Gunneridae</taxon>
        <taxon>Pentapetalae</taxon>
        <taxon>rosids</taxon>
        <taxon>malvids</taxon>
        <taxon>Myrtales</taxon>
        <taxon>Lythraceae</taxon>
        <taxon>Punica</taxon>
    </lineage>
</organism>